<comment type="caution">
    <text evidence="1">The sequence shown here is derived from an EMBL/GenBank/DDBJ whole genome shotgun (WGS) entry which is preliminary data.</text>
</comment>
<accession>A0A9P6DIK6</accession>
<sequence>MARLDENLHDKQFALKLGRRVSNATPPPLETEPLIVSGAITNRADLVFFSDGCMFILLVDYLIQVHHQTSLSCAVKILLMD</sequence>
<dbReference type="EMBL" id="MU154534">
    <property type="protein sequence ID" value="KAF9499088.1"/>
    <property type="molecule type" value="Genomic_DNA"/>
</dbReference>
<name>A0A9P6DIK6_PLEER</name>
<reference evidence="1" key="1">
    <citation type="submission" date="2020-11" db="EMBL/GenBank/DDBJ databases">
        <authorList>
            <consortium name="DOE Joint Genome Institute"/>
            <person name="Ahrendt S."/>
            <person name="Riley R."/>
            <person name="Andreopoulos W."/>
            <person name="Labutti K."/>
            <person name="Pangilinan J."/>
            <person name="Ruiz-Duenas F.J."/>
            <person name="Barrasa J.M."/>
            <person name="Sanchez-Garcia M."/>
            <person name="Camarero S."/>
            <person name="Miyauchi S."/>
            <person name="Serrano A."/>
            <person name="Linde D."/>
            <person name="Babiker R."/>
            <person name="Drula E."/>
            <person name="Ayuso-Fernandez I."/>
            <person name="Pacheco R."/>
            <person name="Padilla G."/>
            <person name="Ferreira P."/>
            <person name="Barriuso J."/>
            <person name="Kellner H."/>
            <person name="Castanera R."/>
            <person name="Alfaro M."/>
            <person name="Ramirez L."/>
            <person name="Pisabarro A.G."/>
            <person name="Kuo A."/>
            <person name="Tritt A."/>
            <person name="Lipzen A."/>
            <person name="He G."/>
            <person name="Yan M."/>
            <person name="Ng V."/>
            <person name="Cullen D."/>
            <person name="Martin F."/>
            <person name="Rosso M.-N."/>
            <person name="Henrissat B."/>
            <person name="Hibbett D."/>
            <person name="Martinez A.T."/>
            <person name="Grigoriev I.V."/>
        </authorList>
    </citation>
    <scope>NUCLEOTIDE SEQUENCE</scope>
    <source>
        <strain evidence="1">ATCC 90797</strain>
    </source>
</reference>
<proteinExistence type="predicted"/>
<organism evidence="1 2">
    <name type="scientific">Pleurotus eryngii</name>
    <name type="common">Boletus of the steppes</name>
    <dbReference type="NCBI Taxonomy" id="5323"/>
    <lineage>
        <taxon>Eukaryota</taxon>
        <taxon>Fungi</taxon>
        <taxon>Dikarya</taxon>
        <taxon>Basidiomycota</taxon>
        <taxon>Agaricomycotina</taxon>
        <taxon>Agaricomycetes</taxon>
        <taxon>Agaricomycetidae</taxon>
        <taxon>Agaricales</taxon>
        <taxon>Pleurotineae</taxon>
        <taxon>Pleurotaceae</taxon>
        <taxon>Pleurotus</taxon>
    </lineage>
</organism>
<keyword evidence="2" id="KW-1185">Reference proteome</keyword>
<protein>
    <submittedName>
        <fullName evidence="1">Uncharacterized protein</fullName>
    </submittedName>
</protein>
<dbReference type="AlphaFoldDB" id="A0A9P6DIK6"/>
<gene>
    <name evidence="1" type="ORF">BDN71DRAFT_1442619</name>
</gene>
<dbReference type="OrthoDB" id="2961863at2759"/>
<evidence type="ECO:0000313" key="2">
    <source>
        <dbReference type="Proteomes" id="UP000807025"/>
    </source>
</evidence>
<dbReference type="Proteomes" id="UP000807025">
    <property type="component" value="Unassembled WGS sequence"/>
</dbReference>
<evidence type="ECO:0000313" key="1">
    <source>
        <dbReference type="EMBL" id="KAF9499088.1"/>
    </source>
</evidence>